<dbReference type="Pfam" id="PF07555">
    <property type="entry name" value="NAGidase"/>
    <property type="match status" value="1"/>
</dbReference>
<dbReference type="GO" id="GO:0102571">
    <property type="term" value="F:[protein]-3-O-(N-acetyl-D-glucosaminyl)-L-serine/L-threonine O-N-acetyl-alpha-D-glucosaminase activity"/>
    <property type="evidence" value="ECO:0007669"/>
    <property type="project" value="UniProtKB-EC"/>
</dbReference>
<dbReference type="EMBL" id="BFBR01000001">
    <property type="protein sequence ID" value="GBF56511.1"/>
    <property type="molecule type" value="Genomic_DNA"/>
</dbReference>
<dbReference type="SUPFAM" id="SSF51445">
    <property type="entry name" value="(Trans)glycosidases"/>
    <property type="match status" value="1"/>
</dbReference>
<dbReference type="Proteomes" id="UP000245086">
    <property type="component" value="Unassembled WGS sequence"/>
</dbReference>
<keyword evidence="6" id="KW-1185">Reference proteome</keyword>
<keyword evidence="1 3" id="KW-0378">Hydrolase</keyword>
<evidence type="ECO:0000313" key="6">
    <source>
        <dbReference type="Proteomes" id="UP000245086"/>
    </source>
</evidence>
<dbReference type="EC" id="3.2.1.169" evidence="5"/>
<dbReference type="GO" id="GO:0015929">
    <property type="term" value="F:hexosaminidase activity"/>
    <property type="evidence" value="ECO:0007669"/>
    <property type="project" value="UniProtKB-ARBA"/>
</dbReference>
<organism evidence="5 6">
    <name type="scientific">Candidatus Phycosocius bacilliformis</name>
    <dbReference type="NCBI Taxonomy" id="1445552"/>
    <lineage>
        <taxon>Bacteria</taxon>
        <taxon>Pseudomonadati</taxon>
        <taxon>Pseudomonadota</taxon>
        <taxon>Alphaproteobacteria</taxon>
        <taxon>Caulobacterales</taxon>
        <taxon>Caulobacterales incertae sedis</taxon>
        <taxon>Candidatus Phycosocius</taxon>
    </lineage>
</organism>
<proteinExistence type="inferred from homology"/>
<gene>
    <name evidence="5" type="ORF">PbB2_00167</name>
</gene>
<sequence length="355" mass="40345">MSKVNLGIVEGYFGQPWSWDDRRAVVEILAQHGYRFFHYAPKGDPHLRRRWIEPHPLQEAGQIAQFVNFCKGLGVRVGVGLSPYEAFNDFNDHVRHVFQHRLEDLASLGVQELGIFFDDMHSTLPDLAERQVDIMHLARDTVPHLKLIMTPTYYTNDPVLDRVFGRRPPTYLSDLGTHLDPAIDVYWTGEEVCSREYSLGHLRDVGKILKRKPLLWDNYPVNDGPRMSQFLHVRAFTGRPHQMGDWLAGHAVNPALQPFLTCLPAITLAMSYAQGEDYCYGASTHAAAIQLLGTELAEMVRADLMSLQDVGLAKLGNRRQTLLERYSQVDHPAAREIVAWLQGEYAISTEMVQTQ</sequence>
<feature type="active site" description="Proton donor" evidence="3">
    <location>
        <position position="119"/>
    </location>
</feature>
<dbReference type="PANTHER" id="PTHR13170:SF16">
    <property type="entry name" value="PROTEIN O-GLCNACASE"/>
    <property type="match status" value="1"/>
</dbReference>
<dbReference type="RefSeq" id="WP_108983393.1">
    <property type="nucleotide sequence ID" value="NZ_BFBR01000001.1"/>
</dbReference>
<dbReference type="PANTHER" id="PTHR13170">
    <property type="entry name" value="O-GLCNACASE"/>
    <property type="match status" value="1"/>
</dbReference>
<dbReference type="PROSITE" id="PS52009">
    <property type="entry name" value="GH84"/>
    <property type="match status" value="1"/>
</dbReference>
<dbReference type="GO" id="GO:1901135">
    <property type="term" value="P:carbohydrate derivative metabolic process"/>
    <property type="evidence" value="ECO:0007669"/>
    <property type="project" value="UniProtKB-ARBA"/>
</dbReference>
<feature type="domain" description="GH84" evidence="4">
    <location>
        <begin position="4"/>
        <end position="276"/>
    </location>
</feature>
<evidence type="ECO:0000256" key="3">
    <source>
        <dbReference type="PROSITE-ProRule" id="PRU01353"/>
    </source>
</evidence>
<dbReference type="InterPro" id="IPR011496">
    <property type="entry name" value="O-GlcNAcase_cat"/>
</dbReference>
<reference evidence="5 6" key="1">
    <citation type="journal article" date="2018" name="Genome Announc.">
        <title>Draft Genome Sequence of "Candidatus Phycosocius bacilliformis," an Alphaproteobacterial Ectosymbiont of the Hydrocarbon-Producing Green Alga Botryococcus braunii.</title>
        <authorList>
            <person name="Tanabe Y."/>
            <person name="Yamaguchi H."/>
            <person name="Watanabe M.M."/>
        </authorList>
    </citation>
    <scope>NUCLEOTIDE SEQUENCE [LARGE SCALE GENOMIC DNA]</scope>
    <source>
        <strain evidence="5 6">BOTRYCO-2</strain>
    </source>
</reference>
<dbReference type="Gene3D" id="3.20.20.80">
    <property type="entry name" value="Glycosidases"/>
    <property type="match status" value="1"/>
</dbReference>
<comment type="caution">
    <text evidence="5">The sequence shown here is derived from an EMBL/GenBank/DDBJ whole genome shotgun (WGS) entry which is preliminary data.</text>
</comment>
<dbReference type="AlphaFoldDB" id="A0A2P2E627"/>
<keyword evidence="2 3" id="KW-0326">Glycosidase</keyword>
<protein>
    <submittedName>
        <fullName evidence="5">O-GlcNAcase</fullName>
        <ecNumber evidence="5">3.2.1.169</ecNumber>
    </submittedName>
</protein>
<name>A0A2P2E627_9PROT</name>
<evidence type="ECO:0000256" key="1">
    <source>
        <dbReference type="ARBA" id="ARBA00022801"/>
    </source>
</evidence>
<evidence type="ECO:0000256" key="2">
    <source>
        <dbReference type="ARBA" id="ARBA00023295"/>
    </source>
</evidence>
<evidence type="ECO:0000313" key="5">
    <source>
        <dbReference type="EMBL" id="GBF56511.1"/>
    </source>
</evidence>
<dbReference type="InterPro" id="IPR051822">
    <property type="entry name" value="Glycosyl_Hydrolase_84"/>
</dbReference>
<dbReference type="InterPro" id="IPR017853">
    <property type="entry name" value="GH"/>
</dbReference>
<comment type="similarity">
    <text evidence="3">Belongs to the glycosyl hydrolase 84 family.</text>
</comment>
<accession>A0A2P2E627</accession>
<dbReference type="OrthoDB" id="9760892at2"/>
<evidence type="ECO:0000259" key="4">
    <source>
        <dbReference type="PROSITE" id="PS52009"/>
    </source>
</evidence>